<sequence length="77" mass="9149">MAVDGGQGFSHRCVCHSAPRRRHFFGAVNMGLLLFCTKTYFLMKGTLFHSRFRWMPSRDFYFMKNYLARWFEGRPSS</sequence>
<proteinExistence type="predicted"/>
<evidence type="ECO:0000313" key="2">
    <source>
        <dbReference type="EMBL" id="AKA84745.1"/>
    </source>
</evidence>
<protein>
    <submittedName>
        <fullName evidence="2">Uncharacterized protein</fullName>
    </submittedName>
</protein>
<keyword evidence="1" id="KW-1133">Transmembrane helix</keyword>
<organism evidence="2 3">
    <name type="scientific">Pseudomonas synxantha</name>
    <dbReference type="NCBI Taxonomy" id="47883"/>
    <lineage>
        <taxon>Bacteria</taxon>
        <taxon>Pseudomonadati</taxon>
        <taxon>Pseudomonadota</taxon>
        <taxon>Gammaproteobacteria</taxon>
        <taxon>Pseudomonadales</taxon>
        <taxon>Pseudomonadaceae</taxon>
        <taxon>Pseudomonas</taxon>
    </lineage>
</organism>
<keyword evidence="1" id="KW-0812">Transmembrane</keyword>
<gene>
    <name evidence="2" type="ORF">VO64_4199</name>
</gene>
<evidence type="ECO:0000256" key="1">
    <source>
        <dbReference type="SAM" id="Phobius"/>
    </source>
</evidence>
<dbReference type="EMBL" id="CP011117">
    <property type="protein sequence ID" value="AKA84745.1"/>
    <property type="molecule type" value="Genomic_DNA"/>
</dbReference>
<name>A0AAU8U005_9PSED</name>
<dbReference type="AlphaFoldDB" id="A0AAU8U005"/>
<feature type="transmembrane region" description="Helical" evidence="1">
    <location>
        <begin position="24"/>
        <end position="43"/>
    </location>
</feature>
<reference evidence="2 3" key="1">
    <citation type="journal article" date="2015" name="Genome Announc.">
        <title>Complete Genome Sequence of Biocontrol Strain Pseudomonas fluorescens LBUM223.</title>
        <authorList>
            <person name="Roquigny R."/>
            <person name="Arseneault T."/>
            <person name="Gadkar V.J."/>
            <person name="Novinscak A."/>
            <person name="Joly D.L."/>
            <person name="Filion M."/>
        </authorList>
    </citation>
    <scope>NUCLEOTIDE SEQUENCE [LARGE SCALE GENOMIC DNA]</scope>
    <source>
        <strain evidence="2 3">LBUM223</strain>
    </source>
</reference>
<dbReference type="Proteomes" id="UP000033099">
    <property type="component" value="Chromosome"/>
</dbReference>
<keyword evidence="1" id="KW-0472">Membrane</keyword>
<accession>A0AAU8U005</accession>
<dbReference type="KEGG" id="pfb:VO64_4199"/>
<evidence type="ECO:0000313" key="3">
    <source>
        <dbReference type="Proteomes" id="UP000033099"/>
    </source>
</evidence>